<evidence type="ECO:0000313" key="1">
    <source>
        <dbReference type="EMBL" id="SMC63731.1"/>
    </source>
</evidence>
<dbReference type="Proteomes" id="UP000192418">
    <property type="component" value="Unassembled WGS sequence"/>
</dbReference>
<gene>
    <name evidence="1" type="ORF">SAMN02746065_10672</name>
</gene>
<evidence type="ECO:0000313" key="2">
    <source>
        <dbReference type="Proteomes" id="UP000192418"/>
    </source>
</evidence>
<organism evidence="1 2">
    <name type="scientific">Desulfocicer vacuolatum DSM 3385</name>
    <dbReference type="NCBI Taxonomy" id="1121400"/>
    <lineage>
        <taxon>Bacteria</taxon>
        <taxon>Pseudomonadati</taxon>
        <taxon>Thermodesulfobacteriota</taxon>
        <taxon>Desulfobacteria</taxon>
        <taxon>Desulfobacterales</taxon>
        <taxon>Desulfobacteraceae</taxon>
        <taxon>Desulfocicer</taxon>
    </lineage>
</organism>
<sequence length="170" mass="18773">MPIICLADYDTQDNQTIQKVGGAIPVIQKVYVSGEGYPDLFSSIDVNDFLRGFKETNTGKILLTVISNTPWKVSARAEFQPVGNYTKPPSDFFIKIKDKVLLTKDNGSGGTFNDAFVDFGPLKNKDQVIWANNKGGDHCQAKMDYRLRLNPSKDVPGNYAATITYTISSP</sequence>
<name>A0A1W2ATF2_9BACT</name>
<dbReference type="AlphaFoldDB" id="A0A1W2ATF2"/>
<accession>A0A1W2ATF2</accession>
<reference evidence="1 2" key="1">
    <citation type="submission" date="2017-04" db="EMBL/GenBank/DDBJ databases">
        <authorList>
            <person name="Afonso C.L."/>
            <person name="Miller P.J."/>
            <person name="Scott M.A."/>
            <person name="Spackman E."/>
            <person name="Goraichik I."/>
            <person name="Dimitrov K.M."/>
            <person name="Suarez D.L."/>
            <person name="Swayne D.E."/>
        </authorList>
    </citation>
    <scope>NUCLEOTIDE SEQUENCE [LARGE SCALE GENOMIC DNA]</scope>
    <source>
        <strain evidence="1 2">DSM 3385</strain>
    </source>
</reference>
<protein>
    <submittedName>
        <fullName evidence="1">Uncharacterized protein</fullName>
    </submittedName>
</protein>
<dbReference type="EMBL" id="FWXY01000006">
    <property type="protein sequence ID" value="SMC63731.1"/>
    <property type="molecule type" value="Genomic_DNA"/>
</dbReference>
<dbReference type="RefSeq" id="WP_139795746.1">
    <property type="nucleotide sequence ID" value="NZ_FWXY01000006.1"/>
</dbReference>
<keyword evidence="2" id="KW-1185">Reference proteome</keyword>
<proteinExistence type="predicted"/>